<sequence length="740" mass="82609">MFKIIKELKPFSIFIIIIIVLLLAQAMTDLALPDYMSNIVNVGIQQKGIERAVPDVIRVSEMDKLKIFLTEEENKLVDRNYKLISKENLTKEEYNNYLKKYKALENESLYILDTSNEEDIEKINSFLGKAILSKYGVEKGALKQAMPNLPEGTDPFMALKSLPKEQLDMLKAEMDKQFKDIPQSIVIQSAINYIKLEYEAVGIDMNNIQSNYILSTGGIMLLIALLGMIASVIVGFLGARVSASLGRNLRDKVFKKVTSFSDAEFDNFSTASLITRSTNDIQQVQLFVMLLLRLVFYAPILGVGGVIRALNTNTSMAWIVGVGVVAILILVGTLFAVAMPKFKKVQKFVDKVNLVMRESLNGMMVIRAFNTQQTEEEKFDNANKDLTKTHLFVSRIMTVMMPTMMLIMNGIMLLIIWVGAHEIDKANIQVGDMMAFMQYAMQIIMSFLMISAVSLILPRASVSAQRIGEVLDEEITIKDPESPKQLNDDIEGSIEFKNVCFKYPGAEEYVLKDISFTAKPGETTAFIGSTGSGKSTLINLIPRFYDATSGVILLDGVDIRDMTLHDVREQIGYVPQKGVLFTGTIESNLKYGKNSEVSNEDVLKAIEIAQAKEFVEEKEKGILSEVAQGGTNVSGGQKQRLSIARALAKKPKVLIFDDSFSALDFKTDAELRKAINTEIKNRTMLIVAQRINTIKNAEKIIVLDEGKIVGIGTHRELLTKCEVYKQIALSQLSEEELAYE</sequence>
<evidence type="ECO:0000259" key="11">
    <source>
        <dbReference type="PROSITE" id="PS50929"/>
    </source>
</evidence>
<dbReference type="GO" id="GO:0140359">
    <property type="term" value="F:ABC-type transporter activity"/>
    <property type="evidence" value="ECO:0007669"/>
    <property type="project" value="InterPro"/>
</dbReference>
<keyword evidence="8 9" id="KW-0472">Membrane</keyword>
<dbReference type="EMBL" id="FQXR01000016">
    <property type="protein sequence ID" value="SHI15995.1"/>
    <property type="molecule type" value="Genomic_DNA"/>
</dbReference>
<organism evidence="12 13">
    <name type="scientific">Sporanaerobacter acetigenes DSM 13106</name>
    <dbReference type="NCBI Taxonomy" id="1123281"/>
    <lineage>
        <taxon>Bacteria</taxon>
        <taxon>Bacillati</taxon>
        <taxon>Bacillota</taxon>
        <taxon>Tissierellia</taxon>
        <taxon>Tissierellales</taxon>
        <taxon>Sporanaerobacteraceae</taxon>
        <taxon>Sporanaerobacter</taxon>
    </lineage>
</organism>
<evidence type="ECO:0000256" key="8">
    <source>
        <dbReference type="ARBA" id="ARBA00023136"/>
    </source>
</evidence>
<dbReference type="FunFam" id="3.40.50.300:FF:000854">
    <property type="entry name" value="Multidrug ABC transporter ATP-binding protein"/>
    <property type="match status" value="1"/>
</dbReference>
<evidence type="ECO:0000256" key="5">
    <source>
        <dbReference type="ARBA" id="ARBA00022741"/>
    </source>
</evidence>
<dbReference type="SUPFAM" id="SSF90123">
    <property type="entry name" value="ABC transporter transmembrane region"/>
    <property type="match status" value="1"/>
</dbReference>
<name>A0A1M5YVG2_9FIRM</name>
<comment type="subcellular location">
    <subcellularLocation>
        <location evidence="1">Cell membrane</location>
        <topology evidence="1">Multi-pass membrane protein</topology>
    </subcellularLocation>
</comment>
<keyword evidence="7 9" id="KW-1133">Transmembrane helix</keyword>
<keyword evidence="13" id="KW-1185">Reference proteome</keyword>
<dbReference type="PROSITE" id="PS50929">
    <property type="entry name" value="ABC_TM1F"/>
    <property type="match status" value="1"/>
</dbReference>
<keyword evidence="5" id="KW-0547">Nucleotide-binding</keyword>
<evidence type="ECO:0000256" key="2">
    <source>
        <dbReference type="ARBA" id="ARBA00022448"/>
    </source>
</evidence>
<dbReference type="InterPro" id="IPR036640">
    <property type="entry name" value="ABC1_TM_sf"/>
</dbReference>
<feature type="transmembrane region" description="Helical" evidence="9">
    <location>
        <begin position="212"/>
        <end position="237"/>
    </location>
</feature>
<evidence type="ECO:0000256" key="7">
    <source>
        <dbReference type="ARBA" id="ARBA00022989"/>
    </source>
</evidence>
<dbReference type="GO" id="GO:0005886">
    <property type="term" value="C:plasma membrane"/>
    <property type="evidence" value="ECO:0007669"/>
    <property type="project" value="UniProtKB-SubCell"/>
</dbReference>
<dbReference type="PROSITE" id="PS50893">
    <property type="entry name" value="ABC_TRANSPORTER_2"/>
    <property type="match status" value="1"/>
</dbReference>
<keyword evidence="2" id="KW-0813">Transport</keyword>
<gene>
    <name evidence="12" type="ORF">SAMN02745180_02481</name>
</gene>
<dbReference type="InterPro" id="IPR039421">
    <property type="entry name" value="Type_1_exporter"/>
</dbReference>
<dbReference type="Proteomes" id="UP000184389">
    <property type="component" value="Unassembled WGS sequence"/>
</dbReference>
<keyword evidence="6 12" id="KW-0067">ATP-binding</keyword>
<feature type="transmembrane region" description="Helical" evidence="9">
    <location>
        <begin position="286"/>
        <end position="310"/>
    </location>
</feature>
<dbReference type="RefSeq" id="WP_072745111.1">
    <property type="nucleotide sequence ID" value="NZ_FQXR01000016.1"/>
</dbReference>
<dbReference type="SMART" id="SM00382">
    <property type="entry name" value="AAA"/>
    <property type="match status" value="1"/>
</dbReference>
<dbReference type="OrthoDB" id="9762778at2"/>
<dbReference type="InterPro" id="IPR027417">
    <property type="entry name" value="P-loop_NTPase"/>
</dbReference>
<accession>A0A1M5YVG2</accession>
<evidence type="ECO:0000256" key="3">
    <source>
        <dbReference type="ARBA" id="ARBA00022475"/>
    </source>
</evidence>
<proteinExistence type="predicted"/>
<evidence type="ECO:0000256" key="1">
    <source>
        <dbReference type="ARBA" id="ARBA00004651"/>
    </source>
</evidence>
<feature type="domain" description="ABC transmembrane type-1" evidence="11">
    <location>
        <begin position="183"/>
        <end position="459"/>
    </location>
</feature>
<evidence type="ECO:0000259" key="10">
    <source>
        <dbReference type="PROSITE" id="PS50893"/>
    </source>
</evidence>
<evidence type="ECO:0000256" key="6">
    <source>
        <dbReference type="ARBA" id="ARBA00022840"/>
    </source>
</evidence>
<keyword evidence="3" id="KW-1003">Cell membrane</keyword>
<evidence type="ECO:0000256" key="9">
    <source>
        <dbReference type="SAM" id="Phobius"/>
    </source>
</evidence>
<dbReference type="STRING" id="1123281.SAMN02745180_02481"/>
<dbReference type="InterPro" id="IPR003593">
    <property type="entry name" value="AAA+_ATPase"/>
</dbReference>
<feature type="transmembrane region" description="Helical" evidence="9">
    <location>
        <begin position="396"/>
        <end position="419"/>
    </location>
</feature>
<dbReference type="PANTHER" id="PTHR24221">
    <property type="entry name" value="ATP-BINDING CASSETTE SUB-FAMILY B"/>
    <property type="match status" value="1"/>
</dbReference>
<feature type="domain" description="ABC transporter" evidence="10">
    <location>
        <begin position="494"/>
        <end position="730"/>
    </location>
</feature>
<keyword evidence="4 9" id="KW-0812">Transmembrane</keyword>
<dbReference type="PROSITE" id="PS00211">
    <property type="entry name" value="ABC_TRANSPORTER_1"/>
    <property type="match status" value="1"/>
</dbReference>
<dbReference type="InterPro" id="IPR017871">
    <property type="entry name" value="ABC_transporter-like_CS"/>
</dbReference>
<evidence type="ECO:0000256" key="4">
    <source>
        <dbReference type="ARBA" id="ARBA00022692"/>
    </source>
</evidence>
<evidence type="ECO:0000313" key="12">
    <source>
        <dbReference type="EMBL" id="SHI15995.1"/>
    </source>
</evidence>
<protein>
    <submittedName>
        <fullName evidence="12">ATP-binding cassette, subfamily B</fullName>
    </submittedName>
</protein>
<reference evidence="12" key="1">
    <citation type="submission" date="2016-11" db="EMBL/GenBank/DDBJ databases">
        <authorList>
            <person name="Jaros S."/>
            <person name="Januszkiewicz K."/>
            <person name="Wedrychowicz H."/>
        </authorList>
    </citation>
    <scope>NUCLEOTIDE SEQUENCE [LARGE SCALE GENOMIC DNA]</scope>
    <source>
        <strain evidence="12">DSM 13106</strain>
    </source>
</reference>
<dbReference type="GO" id="GO:0005524">
    <property type="term" value="F:ATP binding"/>
    <property type="evidence" value="ECO:0007669"/>
    <property type="project" value="UniProtKB-KW"/>
</dbReference>
<dbReference type="Gene3D" id="1.20.1560.10">
    <property type="entry name" value="ABC transporter type 1, transmembrane domain"/>
    <property type="match status" value="1"/>
</dbReference>
<evidence type="ECO:0000313" key="13">
    <source>
        <dbReference type="Proteomes" id="UP000184389"/>
    </source>
</evidence>
<dbReference type="Pfam" id="PF00005">
    <property type="entry name" value="ABC_tran"/>
    <property type="match status" value="1"/>
</dbReference>
<feature type="transmembrane region" description="Helical" evidence="9">
    <location>
        <begin position="316"/>
        <end position="338"/>
    </location>
</feature>
<dbReference type="AlphaFoldDB" id="A0A1M5YVG2"/>
<dbReference type="SUPFAM" id="SSF52540">
    <property type="entry name" value="P-loop containing nucleoside triphosphate hydrolases"/>
    <property type="match status" value="1"/>
</dbReference>
<feature type="transmembrane region" description="Helical" evidence="9">
    <location>
        <begin position="439"/>
        <end position="457"/>
    </location>
</feature>
<dbReference type="InterPro" id="IPR003439">
    <property type="entry name" value="ABC_transporter-like_ATP-bd"/>
</dbReference>
<dbReference type="Pfam" id="PF00664">
    <property type="entry name" value="ABC_membrane"/>
    <property type="match status" value="1"/>
</dbReference>
<dbReference type="Gene3D" id="3.40.50.300">
    <property type="entry name" value="P-loop containing nucleotide triphosphate hydrolases"/>
    <property type="match status" value="1"/>
</dbReference>
<dbReference type="GO" id="GO:0016887">
    <property type="term" value="F:ATP hydrolysis activity"/>
    <property type="evidence" value="ECO:0007669"/>
    <property type="project" value="InterPro"/>
</dbReference>
<dbReference type="InterPro" id="IPR011527">
    <property type="entry name" value="ABC1_TM_dom"/>
</dbReference>
<dbReference type="PANTHER" id="PTHR24221:SF276">
    <property type="entry name" value="ABC TRANSPORTER, ATP-BINDING_PERMEASE PROTEIN"/>
    <property type="match status" value="1"/>
</dbReference>
<dbReference type="CDD" id="cd18548">
    <property type="entry name" value="ABC_6TM_Tm287_like"/>
    <property type="match status" value="1"/>
</dbReference>